<protein>
    <recommendedName>
        <fullName evidence="3">Dipeptidylpeptidase IV N-terminal domain-containing protein</fullName>
    </recommendedName>
</protein>
<evidence type="ECO:0000313" key="1">
    <source>
        <dbReference type="Proteomes" id="UP000813463"/>
    </source>
</evidence>
<gene>
    <name evidence="2" type="primary">LOC110791291</name>
</gene>
<dbReference type="PANTHER" id="PTHR32161:SF21">
    <property type="entry name" value="OS03G0314500 PROTEIN"/>
    <property type="match status" value="1"/>
</dbReference>
<organism evidence="1 2">
    <name type="scientific">Spinacia oleracea</name>
    <name type="common">Spinach</name>
    <dbReference type="NCBI Taxonomy" id="3562"/>
    <lineage>
        <taxon>Eukaryota</taxon>
        <taxon>Viridiplantae</taxon>
        <taxon>Streptophyta</taxon>
        <taxon>Embryophyta</taxon>
        <taxon>Tracheophyta</taxon>
        <taxon>Spermatophyta</taxon>
        <taxon>Magnoliopsida</taxon>
        <taxon>eudicotyledons</taxon>
        <taxon>Gunneridae</taxon>
        <taxon>Pentapetalae</taxon>
        <taxon>Caryophyllales</taxon>
        <taxon>Chenopodiaceae</taxon>
        <taxon>Chenopodioideae</taxon>
        <taxon>Anserineae</taxon>
        <taxon>Spinacia</taxon>
    </lineage>
</organism>
<dbReference type="InterPro" id="IPR011659">
    <property type="entry name" value="WD40"/>
</dbReference>
<dbReference type="GeneID" id="110791291"/>
<dbReference type="RefSeq" id="XP_021851738.1">
    <property type="nucleotide sequence ID" value="XM_021996046.2"/>
</dbReference>
<reference evidence="1" key="1">
    <citation type="journal article" date="2021" name="Nat. Commun.">
        <title>Genomic analyses provide insights into spinach domestication and the genetic basis of agronomic traits.</title>
        <authorList>
            <person name="Cai X."/>
            <person name="Sun X."/>
            <person name="Xu C."/>
            <person name="Sun H."/>
            <person name="Wang X."/>
            <person name="Ge C."/>
            <person name="Zhang Z."/>
            <person name="Wang Q."/>
            <person name="Fei Z."/>
            <person name="Jiao C."/>
            <person name="Wang Q."/>
        </authorList>
    </citation>
    <scope>NUCLEOTIDE SEQUENCE [LARGE SCALE GENOMIC DNA]</scope>
    <source>
        <strain evidence="1">cv. Varoflay</strain>
    </source>
</reference>
<dbReference type="SUPFAM" id="SSF82171">
    <property type="entry name" value="DPP6 N-terminal domain-like"/>
    <property type="match status" value="1"/>
</dbReference>
<reference evidence="2" key="2">
    <citation type="submission" date="2025-08" db="UniProtKB">
        <authorList>
            <consortium name="RefSeq"/>
        </authorList>
    </citation>
    <scope>IDENTIFICATION</scope>
    <source>
        <tissue evidence="2">Leaf</tissue>
    </source>
</reference>
<dbReference type="PANTHER" id="PTHR32161">
    <property type="entry name" value="DPP6 N-TERMINAL DOMAIN-LIKE PROTEIN"/>
    <property type="match status" value="1"/>
</dbReference>
<dbReference type="OrthoDB" id="43744at2759"/>
<dbReference type="Gene3D" id="2.120.10.30">
    <property type="entry name" value="TolB, C-terminal domain"/>
    <property type="match status" value="2"/>
</dbReference>
<evidence type="ECO:0000313" key="2">
    <source>
        <dbReference type="RefSeq" id="XP_021851738.1"/>
    </source>
</evidence>
<accession>A0A9R0JYZ5</accession>
<sequence length="739" mass="82845">MDNSDVQKRGSIAFWATYRPPVPLDIYTATYPNVTTEDETLMTDGESYYNYNGQVIPPSALKTILKSPKLATYDNDGDVDSGELSGLIFVSERTKGLETLHIALLDCQSNVLEVFNFAELYDTFNGVRMEDSACFAGDYLIYVSTMEPATEPHQPWTAVYKTNLKTGETKRLTPKGQADLNPSVSPDGKRIAVASFQLKADGWYGEVEDLKTSICVFDVEQPLNREFVIIDGGWPTWGSDNVLFFHRNIEKVKAQKCWGVFRVDLREGPTSVTRVTPAEINAMTPAAINETKVAVATIRRRFTFDTQDEREQDQYRHIEIFDTNQLTGSESEKITLITRPKADHFNPFIIDDNSGQMRIGYHRCNSDKVNTYNVVDKDFYELQSPISEVGVLRVSGVFPTVSACGNKLAFVDNEFKAVWLANDKGLQVVYQENESNRLFSPVWNAKKDTLYVCVGPTFRKSETVQILAISRVSEDDRTIKYLTDEGHNSAFPSTNPDGTKLVYRSTKGSPKEGYKNLYIMENAELGEFDGGKITRLTEGNWLDTHCDWSPNGAWIAFSSNRANPNAKKFEDLPDTGYHAVYLVKADDKDVVVKVIDSGNSYLGGLFPGHVNHPIFSPDGKSLVITADLAAVSCDPISMPLFRNSVRPYGDIFVVDIDSDDIYKNENLKKFIRVTHSRYESGTASWSAASAEDLHAKWEVTRKGNNEHCKMYMPQCPFVHESGAESLHMIGHLCIDKSCC</sequence>
<dbReference type="KEGG" id="soe:110791291"/>
<dbReference type="Proteomes" id="UP000813463">
    <property type="component" value="Chromosome 4"/>
</dbReference>
<dbReference type="InterPro" id="IPR011042">
    <property type="entry name" value="6-blade_b-propeller_TolB-like"/>
</dbReference>
<dbReference type="AlphaFoldDB" id="A0A9R0JYZ5"/>
<proteinExistence type="predicted"/>
<dbReference type="Pfam" id="PF07676">
    <property type="entry name" value="PD40"/>
    <property type="match status" value="4"/>
</dbReference>
<keyword evidence="1" id="KW-1185">Reference proteome</keyword>
<name>A0A9R0JYZ5_SPIOL</name>
<evidence type="ECO:0008006" key="3">
    <source>
        <dbReference type="Google" id="ProtNLM"/>
    </source>
</evidence>